<accession>A0A2H6CSN4</accession>
<dbReference type="EMBL" id="BDEC01000031">
    <property type="protein sequence ID" value="GBD68007.1"/>
    <property type="molecule type" value="Genomic_DNA"/>
</dbReference>
<name>A0A2H6CSN4_TETHA</name>
<organism evidence="3 4">
    <name type="scientific">Tetragenococcus halophilus subsp. halophilus</name>
    <dbReference type="NCBI Taxonomy" id="1513897"/>
    <lineage>
        <taxon>Bacteria</taxon>
        <taxon>Bacillati</taxon>
        <taxon>Bacillota</taxon>
        <taxon>Bacilli</taxon>
        <taxon>Lactobacillales</taxon>
        <taxon>Enterococcaceae</taxon>
        <taxon>Tetragenococcus</taxon>
    </lineage>
</organism>
<sequence length="275" mass="30528">MKSLSESTVLITGATDGLGKMTAERFAKQGAKVLLHGRNEEKGFKTIEEIQQTTGNQNLKYFNGDFASLQSVAKLAEKIIANSEKIDLLINNAGIGGGPKSQKQRELSQDGYELRWSINYLAQVLLTRKLLPMMKDHARIINVASVGQAPIDFNDINMENHYEGYLAYERSKLALIMFTFDLAAELQERKIHVNALHPATLMSTSMVKDHFGQAQSSVEEGFSAVEFLATSKELDEVTGKYFEGKTQAQANAQAYDKAARKKLRQVTKDSIAAYL</sequence>
<proteinExistence type="inferred from homology"/>
<evidence type="ECO:0000313" key="4">
    <source>
        <dbReference type="Proteomes" id="UP000236214"/>
    </source>
</evidence>
<comment type="caution">
    <text evidence="3">The sequence shown here is derived from an EMBL/GenBank/DDBJ whole genome shotgun (WGS) entry which is preliminary data.</text>
</comment>
<protein>
    <submittedName>
        <fullName evidence="3">Putative oxidoreductase</fullName>
    </submittedName>
</protein>
<dbReference type="RefSeq" id="WP_094243670.1">
    <property type="nucleotide sequence ID" value="NZ_BDEB01000025.1"/>
</dbReference>
<reference evidence="3 4" key="1">
    <citation type="submission" date="2016-05" db="EMBL/GenBank/DDBJ databases">
        <title>Whole genome sequencing of Tetragenococcus halophilus subsp. halophilus NISL 7118.</title>
        <authorList>
            <person name="Shiwa Y."/>
            <person name="Nishimura I."/>
            <person name="Yoshikawa H."/>
            <person name="Koyama Y."/>
            <person name="Oguma T."/>
        </authorList>
    </citation>
    <scope>NUCLEOTIDE SEQUENCE [LARGE SCALE GENOMIC DNA]</scope>
    <source>
        <strain evidence="3 4">NISL 7118</strain>
    </source>
</reference>
<dbReference type="PANTHER" id="PTHR43157">
    <property type="entry name" value="PHOSPHATIDYLINOSITOL-GLYCAN BIOSYNTHESIS CLASS F PROTEIN-RELATED"/>
    <property type="match status" value="1"/>
</dbReference>
<evidence type="ECO:0000313" key="3">
    <source>
        <dbReference type="EMBL" id="GBD68007.1"/>
    </source>
</evidence>
<dbReference type="PANTHER" id="PTHR43157:SF73">
    <property type="entry name" value="WW DOMAIN-CONTAINING OXIDOREDUCTASE-LIKE PROTEIN"/>
    <property type="match status" value="1"/>
</dbReference>
<comment type="similarity">
    <text evidence="2">Belongs to the short-chain dehydrogenases/reductases (SDR) family.</text>
</comment>
<dbReference type="AlphaFoldDB" id="A0A2H6CSN4"/>
<keyword evidence="1" id="KW-0560">Oxidoreductase</keyword>
<dbReference type="Proteomes" id="UP000236214">
    <property type="component" value="Unassembled WGS sequence"/>
</dbReference>
<dbReference type="InterPro" id="IPR002347">
    <property type="entry name" value="SDR_fam"/>
</dbReference>
<dbReference type="GO" id="GO:0016491">
    <property type="term" value="F:oxidoreductase activity"/>
    <property type="evidence" value="ECO:0007669"/>
    <property type="project" value="UniProtKB-KW"/>
</dbReference>
<dbReference type="Pfam" id="PF00106">
    <property type="entry name" value="adh_short"/>
    <property type="match status" value="1"/>
</dbReference>
<gene>
    <name evidence="3" type="ORF">TEHN7118_0813</name>
</gene>
<dbReference type="PRINTS" id="PR00080">
    <property type="entry name" value="SDRFAMILY"/>
</dbReference>
<dbReference type="PRINTS" id="PR00081">
    <property type="entry name" value="GDHRDH"/>
</dbReference>
<dbReference type="InterPro" id="IPR036291">
    <property type="entry name" value="NAD(P)-bd_dom_sf"/>
</dbReference>
<evidence type="ECO:0000256" key="1">
    <source>
        <dbReference type="ARBA" id="ARBA00023002"/>
    </source>
</evidence>
<evidence type="ECO:0000256" key="2">
    <source>
        <dbReference type="RuleBase" id="RU000363"/>
    </source>
</evidence>
<dbReference type="Gene3D" id="3.40.50.720">
    <property type="entry name" value="NAD(P)-binding Rossmann-like Domain"/>
    <property type="match status" value="1"/>
</dbReference>
<dbReference type="SUPFAM" id="SSF51735">
    <property type="entry name" value="NAD(P)-binding Rossmann-fold domains"/>
    <property type="match status" value="1"/>
</dbReference>
<keyword evidence="4" id="KW-1185">Reference proteome</keyword>